<dbReference type="RefSeq" id="WP_121153678.1">
    <property type="nucleotide sequence ID" value="NZ_CP032829.1"/>
</dbReference>
<keyword evidence="1" id="KW-1133">Transmembrane helix</keyword>
<keyword evidence="3" id="KW-1185">Reference proteome</keyword>
<dbReference type="AlphaFoldDB" id="A0A494TIV4"/>
<gene>
    <name evidence="2" type="ORF">D3Y57_14395</name>
</gene>
<evidence type="ECO:0000256" key="1">
    <source>
        <dbReference type="SAM" id="Phobius"/>
    </source>
</evidence>
<feature type="transmembrane region" description="Helical" evidence="1">
    <location>
        <begin position="38"/>
        <end position="56"/>
    </location>
</feature>
<dbReference type="KEGG" id="spha:D3Y57_14395"/>
<dbReference type="OrthoDB" id="8453740at2"/>
<dbReference type="Proteomes" id="UP000276254">
    <property type="component" value="Chromosome"/>
</dbReference>
<evidence type="ECO:0000313" key="3">
    <source>
        <dbReference type="Proteomes" id="UP000276254"/>
    </source>
</evidence>
<dbReference type="EMBL" id="CP032829">
    <property type="protein sequence ID" value="AYJ86913.1"/>
    <property type="molecule type" value="Genomic_DNA"/>
</dbReference>
<keyword evidence="1" id="KW-0812">Transmembrane</keyword>
<feature type="transmembrane region" description="Helical" evidence="1">
    <location>
        <begin position="62"/>
        <end position="82"/>
    </location>
</feature>
<feature type="transmembrane region" description="Helical" evidence="1">
    <location>
        <begin position="6"/>
        <end position="26"/>
    </location>
</feature>
<protein>
    <submittedName>
        <fullName evidence="2">Uncharacterized protein</fullName>
    </submittedName>
</protein>
<name>A0A494TIV4_SPHPE</name>
<sequence>MNDALTLPWQIQLSLAAGYATYMLAYRGIRSHHKPIDVAFLAIAFGLIATGALYLLPSDHPVFSAVAAFGVSMLAGLLWRAVGALWLGKALRYFDVSWANDDPSAWTSVTTQNSKIYLSQICVLTDRGEWLNCTDTSRFADEPFGPCVLGPTGDVSIYVTDEESADGTTSENAHVTNPEYGARMTYIPAGKVQRVAFRFKKRELPARRWWGLRRIRG</sequence>
<proteinExistence type="predicted"/>
<evidence type="ECO:0000313" key="2">
    <source>
        <dbReference type="EMBL" id="AYJ86913.1"/>
    </source>
</evidence>
<organism evidence="2 3">
    <name type="scientific">Sphingomonas paeninsulae</name>
    <dbReference type="NCBI Taxonomy" id="2319844"/>
    <lineage>
        <taxon>Bacteria</taxon>
        <taxon>Pseudomonadati</taxon>
        <taxon>Pseudomonadota</taxon>
        <taxon>Alphaproteobacteria</taxon>
        <taxon>Sphingomonadales</taxon>
        <taxon>Sphingomonadaceae</taxon>
        <taxon>Sphingomonas</taxon>
    </lineage>
</organism>
<keyword evidence="1" id="KW-0472">Membrane</keyword>
<reference evidence="2 3" key="1">
    <citation type="submission" date="2018-09" db="EMBL/GenBank/DDBJ databases">
        <title>Sphingomonas peninsula sp. nov., isolated from fildes peninsula, Antarctic soil.</title>
        <authorList>
            <person name="Yingchao G."/>
        </authorList>
    </citation>
    <scope>NUCLEOTIDE SEQUENCE [LARGE SCALE GENOMIC DNA]</scope>
    <source>
        <strain evidence="2 3">YZ-8</strain>
    </source>
</reference>
<accession>A0A494TIV4</accession>